<accession>A0A2M4C7I8</accession>
<sequence>MCAALCFTVGHCCASSLSVRAVPHSTVLQRHRGGWLAVELMGTDPRLYRIHKTFASLTHASTWTYCGIRWSDESSCLGGGHLGTVAPGKTGPTPNSRSSTRIYGTFHQRASERASERVLSNLLSPL</sequence>
<dbReference type="AlphaFoldDB" id="A0A2M4C7I8"/>
<feature type="region of interest" description="Disordered" evidence="1">
    <location>
        <begin position="83"/>
        <end position="103"/>
    </location>
</feature>
<feature type="compositionally biased region" description="Polar residues" evidence="1">
    <location>
        <begin position="92"/>
        <end position="102"/>
    </location>
</feature>
<name>A0A2M4C7I8_9DIPT</name>
<reference evidence="2" key="1">
    <citation type="submission" date="2018-01" db="EMBL/GenBank/DDBJ databases">
        <title>An insight into the sialome of Amazonian anophelines.</title>
        <authorList>
            <person name="Ribeiro J.M."/>
            <person name="Scarpassa V."/>
            <person name="Calvo E."/>
        </authorList>
    </citation>
    <scope>NUCLEOTIDE SEQUENCE</scope>
    <source>
        <tissue evidence="2">Salivary glands</tissue>
    </source>
</reference>
<evidence type="ECO:0000313" key="2">
    <source>
        <dbReference type="EMBL" id="MBW61101.1"/>
    </source>
</evidence>
<dbReference type="EMBL" id="GGFJ01011960">
    <property type="protein sequence ID" value="MBW61101.1"/>
    <property type="molecule type" value="Transcribed_RNA"/>
</dbReference>
<organism evidence="2">
    <name type="scientific">Anopheles marajoara</name>
    <dbReference type="NCBI Taxonomy" id="58244"/>
    <lineage>
        <taxon>Eukaryota</taxon>
        <taxon>Metazoa</taxon>
        <taxon>Ecdysozoa</taxon>
        <taxon>Arthropoda</taxon>
        <taxon>Hexapoda</taxon>
        <taxon>Insecta</taxon>
        <taxon>Pterygota</taxon>
        <taxon>Neoptera</taxon>
        <taxon>Endopterygota</taxon>
        <taxon>Diptera</taxon>
        <taxon>Nematocera</taxon>
        <taxon>Culicoidea</taxon>
        <taxon>Culicidae</taxon>
        <taxon>Anophelinae</taxon>
        <taxon>Anopheles</taxon>
    </lineage>
</organism>
<protein>
    <submittedName>
        <fullName evidence="2">Putative secreted protein</fullName>
    </submittedName>
</protein>
<evidence type="ECO:0000256" key="1">
    <source>
        <dbReference type="SAM" id="MobiDB-lite"/>
    </source>
</evidence>
<proteinExistence type="predicted"/>